<dbReference type="PANTHER" id="PTHR43204">
    <property type="entry name" value="ABC TRANSPORTER I FAMILY MEMBER 6, CHLOROPLASTIC"/>
    <property type="match status" value="1"/>
</dbReference>
<dbReference type="Pfam" id="PF00005">
    <property type="entry name" value="ABC_tran"/>
    <property type="match status" value="1"/>
</dbReference>
<dbReference type="Gene3D" id="3.40.50.300">
    <property type="entry name" value="P-loop containing nucleotide triphosphate hydrolases"/>
    <property type="match status" value="1"/>
</dbReference>
<organism evidence="5 6">
    <name type="scientific">Dialister pneumosintes</name>
    <dbReference type="NCBI Taxonomy" id="39950"/>
    <lineage>
        <taxon>Bacteria</taxon>
        <taxon>Bacillati</taxon>
        <taxon>Bacillota</taxon>
        <taxon>Negativicutes</taxon>
        <taxon>Veillonellales</taxon>
        <taxon>Veillonellaceae</taxon>
        <taxon>Dialister</taxon>
    </lineage>
</organism>
<evidence type="ECO:0000259" key="4">
    <source>
        <dbReference type="PROSITE" id="PS50893"/>
    </source>
</evidence>
<dbReference type="RefSeq" id="WP_069177158.1">
    <property type="nucleotide sequence ID" value="NZ_CP017037.1"/>
</dbReference>
<dbReference type="GO" id="GO:0016887">
    <property type="term" value="F:ATP hydrolysis activity"/>
    <property type="evidence" value="ECO:0007669"/>
    <property type="project" value="InterPro"/>
</dbReference>
<comment type="similarity">
    <text evidence="1">Belongs to the ABC transporter superfamily. Ycf16 family.</text>
</comment>
<feature type="domain" description="ABC transporter" evidence="4">
    <location>
        <begin position="5"/>
        <end position="245"/>
    </location>
</feature>
<dbReference type="Proteomes" id="UP000094757">
    <property type="component" value="Chromosome"/>
</dbReference>
<proteinExistence type="inferred from homology"/>
<dbReference type="AlphaFoldDB" id="A0A1B3WEF5"/>
<dbReference type="EMBL" id="CP017037">
    <property type="protein sequence ID" value="AOH39315.1"/>
    <property type="molecule type" value="Genomic_DNA"/>
</dbReference>
<dbReference type="NCBIfam" id="TIGR01978">
    <property type="entry name" value="sufC"/>
    <property type="match status" value="1"/>
</dbReference>
<keyword evidence="2" id="KW-0547">Nucleotide-binding</keyword>
<evidence type="ECO:0000256" key="1">
    <source>
        <dbReference type="ARBA" id="ARBA00006216"/>
    </source>
</evidence>
<dbReference type="InterPro" id="IPR003439">
    <property type="entry name" value="ABC_transporter-like_ATP-bd"/>
</dbReference>
<accession>A0A1B3WEF5</accession>
<evidence type="ECO:0000256" key="2">
    <source>
        <dbReference type="ARBA" id="ARBA00022741"/>
    </source>
</evidence>
<keyword evidence="3" id="KW-0067">ATP-binding</keyword>
<dbReference type="InterPro" id="IPR010230">
    <property type="entry name" value="FeS-cluster_ATPase_SufC"/>
</dbReference>
<dbReference type="CDD" id="cd03217">
    <property type="entry name" value="ABC_FeS_Assembly"/>
    <property type="match status" value="1"/>
</dbReference>
<dbReference type="GO" id="GO:0005524">
    <property type="term" value="F:ATP binding"/>
    <property type="evidence" value="ECO:0007669"/>
    <property type="project" value="UniProtKB-KW"/>
</dbReference>
<evidence type="ECO:0000256" key="3">
    <source>
        <dbReference type="ARBA" id="ARBA00022840"/>
    </source>
</evidence>
<sequence>MSELLRIENLHINIGEKEILRGINLTVNTGEVHAIMGVNGAGKSTLLHAIMGNPNYEVTEGRIFFKGEDITDVSVDKRAKMGLFLSFQTPIAIAGITTENFIRAAKTTISGKQQRLFPFKRLIKQCMTDLDMDESYAGRYLNDGFSGGERKKNEILQMRILNPILTMLDETDSGLDVDAVHTVSENIKAYHTEENALILITHLNQLLKFIPPDVVHVLIDGRIVKEGGSDLVDVIEMNGFDAFRTEV</sequence>
<protein>
    <submittedName>
        <fullName evidence="5">Fe-S cluster assembly ATPase SufC</fullName>
    </submittedName>
</protein>
<dbReference type="KEGG" id="dpn:BCB69_04730"/>
<evidence type="ECO:0000313" key="5">
    <source>
        <dbReference type="EMBL" id="AOH39315.1"/>
    </source>
</evidence>
<dbReference type="PANTHER" id="PTHR43204:SF1">
    <property type="entry name" value="ABC TRANSPORTER I FAMILY MEMBER 6, CHLOROPLASTIC"/>
    <property type="match status" value="1"/>
</dbReference>
<evidence type="ECO:0000313" key="6">
    <source>
        <dbReference type="Proteomes" id="UP000094757"/>
    </source>
</evidence>
<dbReference type="STRING" id="39950.BCB69_04730"/>
<dbReference type="SUPFAM" id="SSF52540">
    <property type="entry name" value="P-loop containing nucleoside triphosphate hydrolases"/>
    <property type="match status" value="1"/>
</dbReference>
<reference evidence="6" key="1">
    <citation type="submission" date="2016-08" db="EMBL/GenBank/DDBJ databases">
        <authorList>
            <person name="Holder M.E."/>
            <person name="Ajami N.J."/>
            <person name="Petrosino J.F."/>
        </authorList>
    </citation>
    <scope>NUCLEOTIDE SEQUENCE [LARGE SCALE GENOMIC DNA]</scope>
    <source>
        <strain evidence="6">F0677</strain>
    </source>
</reference>
<dbReference type="PROSITE" id="PS50893">
    <property type="entry name" value="ABC_TRANSPORTER_2"/>
    <property type="match status" value="1"/>
</dbReference>
<gene>
    <name evidence="5" type="ORF">BCB69_04730</name>
</gene>
<dbReference type="InterPro" id="IPR027417">
    <property type="entry name" value="P-loop_NTPase"/>
</dbReference>
<name>A0A1B3WEF5_9FIRM</name>